<evidence type="ECO:0000313" key="2">
    <source>
        <dbReference type="EMBL" id="OHA58454.1"/>
    </source>
</evidence>
<protein>
    <submittedName>
        <fullName evidence="2">Uncharacterized protein</fullName>
    </submittedName>
</protein>
<accession>A0A1G2QCZ1</accession>
<organism evidence="2 3">
    <name type="scientific">Candidatus Vogelbacteria bacterium RIFOXYD1_FULL_44_32</name>
    <dbReference type="NCBI Taxonomy" id="1802438"/>
    <lineage>
        <taxon>Bacteria</taxon>
        <taxon>Candidatus Vogeliibacteriota</taxon>
    </lineage>
</organism>
<evidence type="ECO:0000313" key="3">
    <source>
        <dbReference type="Proteomes" id="UP000177043"/>
    </source>
</evidence>
<sequence length="90" mass="10103">MGSLSRQPNSNESTPAPMTNPWAPADTMFALLSKGAVRCCVCYRPTAKEHVTVKGEHVFCPDHCDEECCEPAEFDHHYNVKGYLDYHSSR</sequence>
<dbReference type="EMBL" id="MHTJ01000003">
    <property type="protein sequence ID" value="OHA58454.1"/>
    <property type="molecule type" value="Genomic_DNA"/>
</dbReference>
<proteinExistence type="predicted"/>
<dbReference type="STRING" id="1802438.A2571_01590"/>
<comment type="caution">
    <text evidence="2">The sequence shown here is derived from an EMBL/GenBank/DDBJ whole genome shotgun (WGS) entry which is preliminary data.</text>
</comment>
<feature type="region of interest" description="Disordered" evidence="1">
    <location>
        <begin position="1"/>
        <end position="21"/>
    </location>
</feature>
<dbReference type="AlphaFoldDB" id="A0A1G2QCZ1"/>
<name>A0A1G2QCZ1_9BACT</name>
<feature type="compositionally biased region" description="Polar residues" evidence="1">
    <location>
        <begin position="1"/>
        <end position="17"/>
    </location>
</feature>
<evidence type="ECO:0000256" key="1">
    <source>
        <dbReference type="SAM" id="MobiDB-lite"/>
    </source>
</evidence>
<dbReference type="Proteomes" id="UP000177043">
    <property type="component" value="Unassembled WGS sequence"/>
</dbReference>
<reference evidence="2 3" key="1">
    <citation type="journal article" date="2016" name="Nat. Commun.">
        <title>Thousands of microbial genomes shed light on interconnected biogeochemical processes in an aquifer system.</title>
        <authorList>
            <person name="Anantharaman K."/>
            <person name="Brown C.T."/>
            <person name="Hug L.A."/>
            <person name="Sharon I."/>
            <person name="Castelle C.J."/>
            <person name="Probst A.J."/>
            <person name="Thomas B.C."/>
            <person name="Singh A."/>
            <person name="Wilkins M.J."/>
            <person name="Karaoz U."/>
            <person name="Brodie E.L."/>
            <person name="Williams K.H."/>
            <person name="Hubbard S.S."/>
            <person name="Banfield J.F."/>
        </authorList>
    </citation>
    <scope>NUCLEOTIDE SEQUENCE [LARGE SCALE GENOMIC DNA]</scope>
</reference>
<gene>
    <name evidence="2" type="ORF">A2571_01590</name>
</gene>